<protein>
    <submittedName>
        <fullName evidence="6">Uncharacterized protein</fullName>
    </submittedName>
</protein>
<feature type="coiled-coil region" evidence="2">
    <location>
        <begin position="455"/>
        <end position="482"/>
    </location>
</feature>
<evidence type="ECO:0000256" key="2">
    <source>
        <dbReference type="SAM" id="Coils"/>
    </source>
</evidence>
<dbReference type="SUPFAM" id="SSF56672">
    <property type="entry name" value="DNA/RNA polymerases"/>
    <property type="match status" value="1"/>
</dbReference>
<feature type="region of interest" description="Disordered" evidence="3">
    <location>
        <begin position="520"/>
        <end position="558"/>
    </location>
</feature>
<keyword evidence="1" id="KW-0064">Aspartyl protease</keyword>
<dbReference type="PANTHER" id="PTHR11439">
    <property type="entry name" value="GAG-POL-RELATED RETROTRANSPOSON"/>
    <property type="match status" value="1"/>
</dbReference>
<gene>
    <name evidence="6" type="ORF">Tci_070295</name>
</gene>
<name>A0A699GMF2_TANCI</name>
<keyword evidence="2" id="KW-0175">Coiled coil</keyword>
<keyword evidence="1" id="KW-0645">Protease</keyword>
<feature type="domain" description="Retrovirus-related Pol polyprotein from transposon TNT 1-94-like beta-barrel" evidence="5">
    <location>
        <begin position="629"/>
        <end position="672"/>
    </location>
</feature>
<keyword evidence="1" id="KW-0378">Hydrolase</keyword>
<dbReference type="PANTHER" id="PTHR11439:SF483">
    <property type="entry name" value="PEPTIDE SYNTHASE GLIP-LIKE, PUTATIVE (AFU_ORTHOLOGUE AFUA_3G12920)-RELATED"/>
    <property type="match status" value="1"/>
</dbReference>
<evidence type="ECO:0000259" key="5">
    <source>
        <dbReference type="Pfam" id="PF22936"/>
    </source>
</evidence>
<evidence type="ECO:0000313" key="6">
    <source>
        <dbReference type="EMBL" id="GEU98317.1"/>
    </source>
</evidence>
<feature type="region of interest" description="Disordered" evidence="3">
    <location>
        <begin position="696"/>
        <end position="744"/>
    </location>
</feature>
<sequence>MTKPSWIDAMQEEIHEFERQEEGIDFEESFAPVARIEAVRIFIENAAHKNMTIFQMDVKMAFLNGELKEEVYVSQPEGFVDQDNPSHVYKLKKALYGLKQAPRTCDSVETPLVEKSKLDEDLHGKPVDATLYHGMIGSLMYLTSNRPDLTYAVCLCARYQAKPIEKHLSADTRRSTSGRAQFLGDKLVSWSSKKQKCTAISSTEAEYITLSGCCAQILWMRSQLTDYGFQFNKIPLYSDNKSKIALCCNFVQYSSAKHIDVILNGDSHILTRVVDGVVQPVAPITAEQRLARKNELKARETLLMALPDKHYSRSVLPNVDNLSDAVIYSFFASQYNSPQLDNDDLKQIDADDLEEIDLKWLMAMLTMRAKSVMVLEAMIRAFRQMKNQQTMPSWHSPPQVLPVLIMRKSQFDVLSYKMSLESVEARLVVYQQNENVFEEDIKLLKLHVMLRDNALVELRNKFEKAEQERDELKLKLENFQTSSKNLSKLLASQITDKTGLGYDNQVFNSTMFDCDELFSSESDVSMPTSPVHDRYKLGEEPSPTNPNKDFSQSNRPSAPIIEDWVSDSEDESKSEPMPTQKAPSFVQTYGYAKNPRPSVKPVEHPISAENLRKDIPKSRGQSTTCFKGVIDSGCSRHMTGNISYLPDFKEINRGYVTFGGNSKGGKITGKGNQPNSNAGVQKLLLQNTDAAAFEVKEPESEFHVSPRSSDKTKKHDENTTKEAKGKSPIKFSIGPSQYPDDPYMPSLEDITYSDDGEVVGAEADFSNLETNINEEPKKVHQALKDPSWIEAMQEELL</sequence>
<feature type="compositionally biased region" description="Basic and acidic residues" evidence="3">
    <location>
        <begin position="696"/>
        <end position="725"/>
    </location>
</feature>
<dbReference type="Pfam" id="PF07727">
    <property type="entry name" value="RVT_2"/>
    <property type="match status" value="1"/>
</dbReference>
<dbReference type="EMBL" id="BKCJ010011928">
    <property type="protein sequence ID" value="GEU98317.1"/>
    <property type="molecule type" value="Genomic_DNA"/>
</dbReference>
<evidence type="ECO:0000256" key="3">
    <source>
        <dbReference type="SAM" id="MobiDB-lite"/>
    </source>
</evidence>
<evidence type="ECO:0000259" key="4">
    <source>
        <dbReference type="Pfam" id="PF07727"/>
    </source>
</evidence>
<reference evidence="6" key="1">
    <citation type="journal article" date="2019" name="Sci. Rep.">
        <title>Draft genome of Tanacetum cinerariifolium, the natural source of mosquito coil.</title>
        <authorList>
            <person name="Yamashiro T."/>
            <person name="Shiraishi A."/>
            <person name="Satake H."/>
            <person name="Nakayama K."/>
        </authorList>
    </citation>
    <scope>NUCLEOTIDE SEQUENCE</scope>
</reference>
<dbReference type="GO" id="GO:0004190">
    <property type="term" value="F:aspartic-type endopeptidase activity"/>
    <property type="evidence" value="ECO:0007669"/>
    <property type="project" value="UniProtKB-KW"/>
</dbReference>
<accession>A0A699GMF2</accession>
<feature type="domain" description="Reverse transcriptase Ty1/copia-type" evidence="4">
    <location>
        <begin position="19"/>
        <end position="109"/>
    </location>
</feature>
<dbReference type="InterPro" id="IPR043502">
    <property type="entry name" value="DNA/RNA_pol_sf"/>
</dbReference>
<dbReference type="CDD" id="cd09272">
    <property type="entry name" value="RNase_HI_RT_Ty1"/>
    <property type="match status" value="1"/>
</dbReference>
<proteinExistence type="predicted"/>
<dbReference type="InterPro" id="IPR054722">
    <property type="entry name" value="PolX-like_BBD"/>
</dbReference>
<evidence type="ECO:0000256" key="1">
    <source>
        <dbReference type="ARBA" id="ARBA00022750"/>
    </source>
</evidence>
<feature type="compositionally biased region" description="Polar residues" evidence="3">
    <location>
        <begin position="545"/>
        <end position="556"/>
    </location>
</feature>
<dbReference type="InterPro" id="IPR013103">
    <property type="entry name" value="RVT_2"/>
</dbReference>
<organism evidence="6">
    <name type="scientific">Tanacetum cinerariifolium</name>
    <name type="common">Dalmatian daisy</name>
    <name type="synonym">Chrysanthemum cinerariifolium</name>
    <dbReference type="NCBI Taxonomy" id="118510"/>
    <lineage>
        <taxon>Eukaryota</taxon>
        <taxon>Viridiplantae</taxon>
        <taxon>Streptophyta</taxon>
        <taxon>Embryophyta</taxon>
        <taxon>Tracheophyta</taxon>
        <taxon>Spermatophyta</taxon>
        <taxon>Magnoliopsida</taxon>
        <taxon>eudicotyledons</taxon>
        <taxon>Gunneridae</taxon>
        <taxon>Pentapetalae</taxon>
        <taxon>asterids</taxon>
        <taxon>campanulids</taxon>
        <taxon>Asterales</taxon>
        <taxon>Asteraceae</taxon>
        <taxon>Asteroideae</taxon>
        <taxon>Anthemideae</taxon>
        <taxon>Anthemidinae</taxon>
        <taxon>Tanacetum</taxon>
    </lineage>
</organism>
<comment type="caution">
    <text evidence="6">The sequence shown here is derived from an EMBL/GenBank/DDBJ whole genome shotgun (WGS) entry which is preliminary data.</text>
</comment>
<dbReference type="Pfam" id="PF22936">
    <property type="entry name" value="Pol_BBD"/>
    <property type="match status" value="1"/>
</dbReference>
<dbReference type="AlphaFoldDB" id="A0A699GMF2"/>